<evidence type="ECO:0000313" key="3">
    <source>
        <dbReference type="EMBL" id="KAK9180801.1"/>
    </source>
</evidence>
<dbReference type="PANTHER" id="PTHR47718">
    <property type="entry name" value="OS01G0519700 PROTEIN"/>
    <property type="match status" value="1"/>
</dbReference>
<dbReference type="AlphaFoldDB" id="A0AAP0QAR0"/>
<reference evidence="3 4" key="1">
    <citation type="submission" date="2024-05" db="EMBL/GenBank/DDBJ databases">
        <title>Haplotype-resolved chromosome-level genome assembly of Huyou (Citrus changshanensis).</title>
        <authorList>
            <person name="Miao C."/>
            <person name="Chen W."/>
            <person name="Wu Y."/>
            <person name="Wang L."/>
            <person name="Zhao S."/>
            <person name="Grierson D."/>
            <person name="Xu C."/>
            <person name="Chen K."/>
        </authorList>
    </citation>
    <scope>NUCLEOTIDE SEQUENCE [LARGE SCALE GENOMIC DNA]</scope>
    <source>
        <strain evidence="3">01-14</strain>
        <tissue evidence="3">Leaf</tissue>
    </source>
</reference>
<evidence type="ECO:0000259" key="1">
    <source>
        <dbReference type="Pfam" id="PF03101"/>
    </source>
</evidence>
<keyword evidence="4" id="KW-1185">Reference proteome</keyword>
<dbReference type="Pfam" id="PF03101">
    <property type="entry name" value="FAR1"/>
    <property type="match status" value="1"/>
</dbReference>
<dbReference type="PANTHER" id="PTHR47718:SF2">
    <property type="entry name" value="PROTEIN FAR1-RELATED SEQUENCE 5-LIKE"/>
    <property type="match status" value="1"/>
</dbReference>
<proteinExistence type="predicted"/>
<name>A0AAP0QAR0_9ROSI</name>
<accession>A0AAP0QAR0</accession>
<dbReference type="InterPro" id="IPR018289">
    <property type="entry name" value="MULE_transposase_dom"/>
</dbReference>
<comment type="caution">
    <text evidence="3">The sequence shown here is derived from an EMBL/GenBank/DDBJ whole genome shotgun (WGS) entry which is preliminary data.</text>
</comment>
<organism evidence="3 4">
    <name type="scientific">Citrus x changshan-huyou</name>
    <dbReference type="NCBI Taxonomy" id="2935761"/>
    <lineage>
        <taxon>Eukaryota</taxon>
        <taxon>Viridiplantae</taxon>
        <taxon>Streptophyta</taxon>
        <taxon>Embryophyta</taxon>
        <taxon>Tracheophyta</taxon>
        <taxon>Spermatophyta</taxon>
        <taxon>Magnoliopsida</taxon>
        <taxon>eudicotyledons</taxon>
        <taxon>Gunneridae</taxon>
        <taxon>Pentapetalae</taxon>
        <taxon>rosids</taxon>
        <taxon>malvids</taxon>
        <taxon>Sapindales</taxon>
        <taxon>Rutaceae</taxon>
        <taxon>Aurantioideae</taxon>
        <taxon>Citrus</taxon>
    </lineage>
</organism>
<dbReference type="Pfam" id="PF10551">
    <property type="entry name" value="MULE"/>
    <property type="match status" value="1"/>
</dbReference>
<evidence type="ECO:0000313" key="4">
    <source>
        <dbReference type="Proteomes" id="UP001428341"/>
    </source>
</evidence>
<feature type="domain" description="MULE transposase" evidence="2">
    <location>
        <begin position="215"/>
        <end position="259"/>
    </location>
</feature>
<sequence length="260" mass="30334">MEFDSEETAYEFYNKYALKDTHAKNKQTGEITSRVFVCCKQGYQSKSKTGLPKVKYRAETRTWCNAGLFIKLNRKKNNWFINHFIESHNHQLVMQEFAHMLPSQRKITASQAMEVDLAEQSEISLKSAYELIGRQVGGRESLGFTKLDQKNYPRIRRQKDLAYREAGYLLKYFSDETLKNPSFFYSMQLNNAEQITNIFWADAKMIIDYGQFGDVVSFDTTYKVNKENRPFAAFVGFNHHRVTVIFGTALMYDETVDSFI</sequence>
<protein>
    <recommendedName>
        <fullName evidence="5">Protein FAR1-RELATED SEQUENCE</fullName>
    </recommendedName>
</protein>
<dbReference type="InterPro" id="IPR004330">
    <property type="entry name" value="FAR1_DNA_bnd_dom"/>
</dbReference>
<feature type="domain" description="FAR1" evidence="1">
    <location>
        <begin position="12"/>
        <end position="93"/>
    </location>
</feature>
<gene>
    <name evidence="3" type="ORF">WN944_023936</name>
</gene>
<dbReference type="EMBL" id="JBCGBO010000024">
    <property type="protein sequence ID" value="KAK9180801.1"/>
    <property type="molecule type" value="Genomic_DNA"/>
</dbReference>
<dbReference type="Proteomes" id="UP001428341">
    <property type="component" value="Unassembled WGS sequence"/>
</dbReference>
<evidence type="ECO:0008006" key="5">
    <source>
        <dbReference type="Google" id="ProtNLM"/>
    </source>
</evidence>
<evidence type="ECO:0000259" key="2">
    <source>
        <dbReference type="Pfam" id="PF10551"/>
    </source>
</evidence>